<dbReference type="SUPFAM" id="SSF53300">
    <property type="entry name" value="vWA-like"/>
    <property type="match status" value="1"/>
</dbReference>
<dbReference type="EMBL" id="CAAALY010045717">
    <property type="protein sequence ID" value="VEL20287.1"/>
    <property type="molecule type" value="Genomic_DNA"/>
</dbReference>
<dbReference type="Pfam" id="PF00362">
    <property type="entry name" value="Integrin_beta"/>
    <property type="match status" value="1"/>
</dbReference>
<comment type="caution">
    <text evidence="10">The sequence shown here is derived from an EMBL/GenBank/DDBJ whole genome shotgun (WGS) entry which is preliminary data.</text>
</comment>
<dbReference type="InterPro" id="IPR015812">
    <property type="entry name" value="Integrin_bsu"/>
</dbReference>
<dbReference type="GO" id="GO:0016477">
    <property type="term" value="P:cell migration"/>
    <property type="evidence" value="ECO:0007669"/>
    <property type="project" value="TreeGrafter"/>
</dbReference>
<organism evidence="10 11">
    <name type="scientific">Protopolystoma xenopodis</name>
    <dbReference type="NCBI Taxonomy" id="117903"/>
    <lineage>
        <taxon>Eukaryota</taxon>
        <taxon>Metazoa</taxon>
        <taxon>Spiralia</taxon>
        <taxon>Lophotrochozoa</taxon>
        <taxon>Platyhelminthes</taxon>
        <taxon>Monogenea</taxon>
        <taxon>Polyopisthocotylea</taxon>
        <taxon>Polystomatidea</taxon>
        <taxon>Polystomatidae</taxon>
        <taxon>Protopolystoma</taxon>
    </lineage>
</organism>
<evidence type="ECO:0000256" key="5">
    <source>
        <dbReference type="ARBA" id="ARBA00023136"/>
    </source>
</evidence>
<evidence type="ECO:0000256" key="1">
    <source>
        <dbReference type="ARBA" id="ARBA00004479"/>
    </source>
</evidence>
<evidence type="ECO:0000256" key="2">
    <source>
        <dbReference type="ARBA" id="ARBA00007449"/>
    </source>
</evidence>
<dbReference type="PRINTS" id="PR01186">
    <property type="entry name" value="INTEGRINB"/>
</dbReference>
<keyword evidence="5" id="KW-0472">Membrane</keyword>
<feature type="domain" description="Integrin beta subunit VWA" evidence="9">
    <location>
        <begin position="2"/>
        <end position="148"/>
    </location>
</feature>
<dbReference type="GO" id="GO:0008305">
    <property type="term" value="C:integrin complex"/>
    <property type="evidence" value="ECO:0007669"/>
    <property type="project" value="TreeGrafter"/>
</dbReference>
<dbReference type="Gene3D" id="3.40.50.410">
    <property type="entry name" value="von Willebrand factor, type A domain"/>
    <property type="match status" value="1"/>
</dbReference>
<evidence type="ECO:0000256" key="6">
    <source>
        <dbReference type="ARBA" id="ARBA00023157"/>
    </source>
</evidence>
<sequence length="148" mass="16867">MSDDQASSAANADRQIFPSGARVDLRPGQPITTNWHFRSQPDYPVDLYFLIDLSYTMRDDLETVSKLTADIAREMSGVTRDLRIGFGAFVDKPFFPFVVPTRSYLLNPCQGVGEEQVICDPPFLFKHILSLTSNFEEFRRKTILSRVK</sequence>
<keyword evidence="11" id="KW-1185">Reference proteome</keyword>
<keyword evidence="3 8" id="KW-0812">Transmembrane</keyword>
<gene>
    <name evidence="10" type="ORF">PXEA_LOCUS13727</name>
</gene>
<name>A0A3S5BVJ3_9PLAT</name>
<keyword evidence="8" id="KW-0130">Cell adhesion</keyword>
<reference evidence="10" key="1">
    <citation type="submission" date="2018-11" db="EMBL/GenBank/DDBJ databases">
        <authorList>
            <consortium name="Pathogen Informatics"/>
        </authorList>
    </citation>
    <scope>NUCLEOTIDE SEQUENCE</scope>
</reference>
<comment type="subcellular location">
    <subcellularLocation>
        <location evidence="8">Cell membrane</location>
        <topology evidence="8">Single-pass type I membrane protein</topology>
    </subcellularLocation>
    <subcellularLocation>
        <location evidence="1">Membrane</location>
        <topology evidence="1">Single-pass type I membrane protein</topology>
    </subcellularLocation>
</comment>
<dbReference type="SMART" id="SM00187">
    <property type="entry name" value="INB"/>
    <property type="match status" value="1"/>
</dbReference>
<proteinExistence type="inferred from homology"/>
<dbReference type="GO" id="GO:0007160">
    <property type="term" value="P:cell-matrix adhesion"/>
    <property type="evidence" value="ECO:0007669"/>
    <property type="project" value="TreeGrafter"/>
</dbReference>
<dbReference type="PANTHER" id="PTHR10082:SF3">
    <property type="entry name" value="INTEGRIN BETA-LIKE PROTEIN 1"/>
    <property type="match status" value="1"/>
</dbReference>
<evidence type="ECO:0000259" key="9">
    <source>
        <dbReference type="SMART" id="SM00187"/>
    </source>
</evidence>
<evidence type="ECO:0000256" key="4">
    <source>
        <dbReference type="ARBA" id="ARBA00023037"/>
    </source>
</evidence>
<dbReference type="OrthoDB" id="6282033at2759"/>
<accession>A0A3S5BVJ3</accession>
<dbReference type="AlphaFoldDB" id="A0A3S5BVJ3"/>
<dbReference type="PANTHER" id="PTHR10082">
    <property type="entry name" value="INTEGRIN BETA SUBUNIT"/>
    <property type="match status" value="1"/>
</dbReference>
<dbReference type="GO" id="GO:0005925">
    <property type="term" value="C:focal adhesion"/>
    <property type="evidence" value="ECO:0007669"/>
    <property type="project" value="TreeGrafter"/>
</dbReference>
<comment type="similarity">
    <text evidence="2 8">Belongs to the integrin beta chain family.</text>
</comment>
<dbReference type="InterPro" id="IPR036465">
    <property type="entry name" value="vWFA_dom_sf"/>
</dbReference>
<dbReference type="GO" id="GO:0009986">
    <property type="term" value="C:cell surface"/>
    <property type="evidence" value="ECO:0007669"/>
    <property type="project" value="TreeGrafter"/>
</dbReference>
<dbReference type="GO" id="GO:0033627">
    <property type="term" value="P:cell adhesion mediated by integrin"/>
    <property type="evidence" value="ECO:0007669"/>
    <property type="project" value="TreeGrafter"/>
</dbReference>
<dbReference type="InterPro" id="IPR002369">
    <property type="entry name" value="Integrin_bsu_VWA"/>
</dbReference>
<protein>
    <recommendedName>
        <fullName evidence="8">Integrin beta</fullName>
    </recommendedName>
</protein>
<evidence type="ECO:0000256" key="7">
    <source>
        <dbReference type="ARBA" id="ARBA00023180"/>
    </source>
</evidence>
<keyword evidence="7" id="KW-0325">Glycoprotein</keyword>
<dbReference type="Proteomes" id="UP000784294">
    <property type="component" value="Unassembled WGS sequence"/>
</dbReference>
<keyword evidence="4 8" id="KW-0401">Integrin</keyword>
<evidence type="ECO:0000313" key="10">
    <source>
        <dbReference type="EMBL" id="VEL20287.1"/>
    </source>
</evidence>
<keyword evidence="6" id="KW-1015">Disulfide bond</keyword>
<evidence type="ECO:0000256" key="3">
    <source>
        <dbReference type="ARBA" id="ARBA00022692"/>
    </source>
</evidence>
<dbReference type="GO" id="GO:0098609">
    <property type="term" value="P:cell-cell adhesion"/>
    <property type="evidence" value="ECO:0007669"/>
    <property type="project" value="TreeGrafter"/>
</dbReference>
<evidence type="ECO:0000256" key="8">
    <source>
        <dbReference type="RuleBase" id="RU000633"/>
    </source>
</evidence>
<dbReference type="GO" id="GO:0007229">
    <property type="term" value="P:integrin-mediated signaling pathway"/>
    <property type="evidence" value="ECO:0007669"/>
    <property type="project" value="UniProtKB-KW"/>
</dbReference>
<evidence type="ECO:0000313" key="11">
    <source>
        <dbReference type="Proteomes" id="UP000784294"/>
    </source>
</evidence>
<dbReference type="GO" id="GO:0005178">
    <property type="term" value="F:integrin binding"/>
    <property type="evidence" value="ECO:0007669"/>
    <property type="project" value="TreeGrafter"/>
</dbReference>